<organism evidence="1 2">
    <name type="scientific">Imbroritus primus</name>
    <dbReference type="NCBI Taxonomy" id="3058603"/>
    <lineage>
        <taxon>Bacteria</taxon>
        <taxon>Pseudomonadati</taxon>
        <taxon>Pseudomonadota</taxon>
        <taxon>Betaproteobacteria</taxon>
        <taxon>Burkholderiales</taxon>
        <taxon>Burkholderiaceae</taxon>
        <taxon>Imbroritus</taxon>
    </lineage>
</organism>
<accession>A0ACD3SNR9</accession>
<evidence type="ECO:0000313" key="2">
    <source>
        <dbReference type="Proteomes" id="UP000004277"/>
    </source>
</evidence>
<gene>
    <name evidence="1" type="ORF">MW7_009965</name>
</gene>
<comment type="caution">
    <text evidence="1">The sequence shown here is derived from an EMBL/GenBank/DDBJ whole genome shotgun (WGS) entry which is preliminary data.</text>
</comment>
<dbReference type="Proteomes" id="UP000004277">
    <property type="component" value="Unassembled WGS sequence"/>
</dbReference>
<dbReference type="EMBL" id="AKCV02000017">
    <property type="protein sequence ID" value="TMS57798.1"/>
    <property type="molecule type" value="Genomic_DNA"/>
</dbReference>
<keyword evidence="2" id="KW-1185">Reference proteome</keyword>
<sequence length="190" mass="20788">MSTPDFRTLARSLSRRLPRRPAMPEALRTRWEAFWTNLAPRERRLVAGAIAVVALACAYLLLWEPAATGRARLAKELPALREQAAQMTTLAREARTLASHMPPPQQGEAQRAALESSLASHGLKPVQLSIQGETVQLQLDGIAFGAWTDWLASVRDAQRLKVTEAQVRYVGAPAIVNVRAVLQAPSPAGR</sequence>
<protein>
    <submittedName>
        <fullName evidence="1">Type II secretion system protein M</fullName>
    </submittedName>
</protein>
<name>A0ACD3SNR9_9BURK</name>
<reference evidence="1" key="1">
    <citation type="submission" date="2019-05" db="EMBL/GenBank/DDBJ databases">
        <title>Revised genome assembly of Burkholderiaceae (previously Ralstonia) sp. PBA.</title>
        <authorList>
            <person name="Gan H.M."/>
        </authorList>
    </citation>
    <scope>NUCLEOTIDE SEQUENCE</scope>
    <source>
        <strain evidence="1">PBA</strain>
    </source>
</reference>
<evidence type="ECO:0000313" key="1">
    <source>
        <dbReference type="EMBL" id="TMS57798.1"/>
    </source>
</evidence>
<proteinExistence type="predicted"/>